<proteinExistence type="predicted"/>
<name>A0ABR0WUF0_REHGL</name>
<organism evidence="1 2">
    <name type="scientific">Rehmannia glutinosa</name>
    <name type="common">Chinese foxglove</name>
    <dbReference type="NCBI Taxonomy" id="99300"/>
    <lineage>
        <taxon>Eukaryota</taxon>
        <taxon>Viridiplantae</taxon>
        <taxon>Streptophyta</taxon>
        <taxon>Embryophyta</taxon>
        <taxon>Tracheophyta</taxon>
        <taxon>Spermatophyta</taxon>
        <taxon>Magnoliopsida</taxon>
        <taxon>eudicotyledons</taxon>
        <taxon>Gunneridae</taxon>
        <taxon>Pentapetalae</taxon>
        <taxon>asterids</taxon>
        <taxon>lamiids</taxon>
        <taxon>Lamiales</taxon>
        <taxon>Orobanchaceae</taxon>
        <taxon>Rehmannieae</taxon>
        <taxon>Rehmannia</taxon>
    </lineage>
</organism>
<dbReference type="PANTHER" id="PTHR47204:SF1">
    <property type="entry name" value="RIBONUCLEASE H2 SUBUNIT C"/>
    <property type="match status" value="1"/>
</dbReference>
<comment type="caution">
    <text evidence="1">The sequence shown here is derived from an EMBL/GenBank/DDBJ whole genome shotgun (WGS) entry which is preliminary data.</text>
</comment>
<accession>A0ABR0WUF0</accession>
<sequence length="161" mass="17745">MEGGDEGSSLSASPATVDLNRNRAAAVDLTGKVHQLPCCIKYDGPTSVSHYFKPKPTGMEVDGLRVEEAYFRGRKLHGTTVALPQGYSGFILGKKCPDKKTCTKDADHWETNATFQNVTVWNHDGMPSKDDAFLRAFHWFTAANALHREVTPEDLESTCID</sequence>
<gene>
    <name evidence="1" type="ORF">DH2020_017736</name>
</gene>
<dbReference type="EMBL" id="JABTTQ020000009">
    <property type="protein sequence ID" value="KAK6150211.1"/>
    <property type="molecule type" value="Genomic_DNA"/>
</dbReference>
<dbReference type="InterPro" id="IPR013924">
    <property type="entry name" value="RNase_H2_suC"/>
</dbReference>
<keyword evidence="2" id="KW-1185">Reference proteome</keyword>
<reference evidence="1 2" key="1">
    <citation type="journal article" date="2021" name="Comput. Struct. Biotechnol. J.">
        <title>De novo genome assembly of the potent medicinal plant Rehmannia glutinosa using nanopore technology.</title>
        <authorList>
            <person name="Ma L."/>
            <person name="Dong C."/>
            <person name="Song C."/>
            <person name="Wang X."/>
            <person name="Zheng X."/>
            <person name="Niu Y."/>
            <person name="Chen S."/>
            <person name="Feng W."/>
        </authorList>
    </citation>
    <scope>NUCLEOTIDE SEQUENCE [LARGE SCALE GENOMIC DNA]</scope>
    <source>
        <strain evidence="1">DH-2019</strain>
    </source>
</reference>
<dbReference type="PANTHER" id="PTHR47204">
    <property type="entry name" value="OS02G0168900 PROTEIN"/>
    <property type="match status" value="1"/>
</dbReference>
<evidence type="ECO:0000313" key="2">
    <source>
        <dbReference type="Proteomes" id="UP001318860"/>
    </source>
</evidence>
<dbReference type="CDD" id="cd09271">
    <property type="entry name" value="RNase_H2-C"/>
    <property type="match status" value="1"/>
</dbReference>
<evidence type="ECO:0000313" key="1">
    <source>
        <dbReference type="EMBL" id="KAK6150211.1"/>
    </source>
</evidence>
<dbReference type="Proteomes" id="UP001318860">
    <property type="component" value="Unassembled WGS sequence"/>
</dbReference>
<protein>
    <submittedName>
        <fullName evidence="1">Uncharacterized protein</fullName>
    </submittedName>
</protein>
<dbReference type="Gene3D" id="2.40.128.680">
    <property type="match status" value="1"/>
</dbReference>
<dbReference type="Pfam" id="PF08615">
    <property type="entry name" value="RNase_H2_suC"/>
    <property type="match status" value="1"/>
</dbReference>